<dbReference type="EMBL" id="CP039396">
    <property type="protein sequence ID" value="QCD41811.1"/>
    <property type="molecule type" value="Genomic_DNA"/>
</dbReference>
<accession>A0A4P7W1M6</accession>
<dbReference type="Pfam" id="PF01230">
    <property type="entry name" value="HIT"/>
    <property type="match status" value="1"/>
</dbReference>
<gene>
    <name evidence="3" type="ORF">E7747_05645</name>
</gene>
<evidence type="ECO:0000259" key="2">
    <source>
        <dbReference type="PROSITE" id="PS51084"/>
    </source>
</evidence>
<dbReference type="SUPFAM" id="SSF54197">
    <property type="entry name" value="HIT-like"/>
    <property type="match status" value="1"/>
</dbReference>
<keyword evidence="4" id="KW-1185">Reference proteome</keyword>
<dbReference type="PROSITE" id="PS51084">
    <property type="entry name" value="HIT_2"/>
    <property type="match status" value="1"/>
</dbReference>
<sequence length="144" mass="16652">MKSDPKDCLYCTNNETLHNLMIEIAKLDVSRVFLFKEQTYHGRCLVAYDGHVNDLFELSDDQRNAFMKDVTRVTRAMDSVFHPEKINYGAYSDKLSHLHFHLAPKYVDGPDYGGTFRMNPGEVYLSDEEYADMVGKMREALTEI</sequence>
<feature type="domain" description="HIT" evidence="2">
    <location>
        <begin position="9"/>
        <end position="112"/>
    </location>
</feature>
<dbReference type="RefSeq" id="WP_123613734.1">
    <property type="nucleotide sequence ID" value="NZ_CP039396.1"/>
</dbReference>
<evidence type="ECO:0000313" key="3">
    <source>
        <dbReference type="EMBL" id="QCD41811.1"/>
    </source>
</evidence>
<dbReference type="InterPro" id="IPR036265">
    <property type="entry name" value="HIT-like_sf"/>
</dbReference>
<organism evidence="3 4">
    <name type="scientific">Duncaniella dubosii</name>
    <dbReference type="NCBI Taxonomy" id="2518971"/>
    <lineage>
        <taxon>Bacteria</taxon>
        <taxon>Pseudomonadati</taxon>
        <taxon>Bacteroidota</taxon>
        <taxon>Bacteroidia</taxon>
        <taxon>Bacteroidales</taxon>
        <taxon>Muribaculaceae</taxon>
        <taxon>Duncaniella</taxon>
    </lineage>
</organism>
<evidence type="ECO:0000313" key="4">
    <source>
        <dbReference type="Proteomes" id="UP000297149"/>
    </source>
</evidence>
<proteinExistence type="predicted"/>
<dbReference type="Gene3D" id="3.30.428.10">
    <property type="entry name" value="HIT-like"/>
    <property type="match status" value="1"/>
</dbReference>
<evidence type="ECO:0000256" key="1">
    <source>
        <dbReference type="PROSITE-ProRule" id="PRU00464"/>
    </source>
</evidence>
<reference evidence="4" key="1">
    <citation type="submission" date="2019-02" db="EMBL/GenBank/DDBJ databases">
        <title>Isolation and identification of novel species under the genus Muribaculum.</title>
        <authorList>
            <person name="Miyake S."/>
            <person name="Ding Y."/>
            <person name="Low A."/>
            <person name="Soh M."/>
            <person name="Seedorf H."/>
        </authorList>
    </citation>
    <scope>NUCLEOTIDE SEQUENCE [LARGE SCALE GENOMIC DNA]</scope>
    <source>
        <strain evidence="4">H5</strain>
    </source>
</reference>
<dbReference type="AlphaFoldDB" id="A0A4P7W1M6"/>
<dbReference type="GO" id="GO:0003824">
    <property type="term" value="F:catalytic activity"/>
    <property type="evidence" value="ECO:0007669"/>
    <property type="project" value="InterPro"/>
</dbReference>
<name>A0A4P7W1M6_9BACT</name>
<dbReference type="InterPro" id="IPR011146">
    <property type="entry name" value="HIT-like"/>
</dbReference>
<protein>
    <submittedName>
        <fullName evidence="3">HIT family protein</fullName>
    </submittedName>
</protein>
<dbReference type="Proteomes" id="UP000297149">
    <property type="component" value="Chromosome"/>
</dbReference>
<dbReference type="KEGG" id="ddb:E7747_05645"/>
<feature type="short sequence motif" description="Histidine triad motif" evidence="1">
    <location>
        <begin position="97"/>
        <end position="101"/>
    </location>
</feature>